<keyword evidence="4" id="KW-1134">Transmembrane beta strand</keyword>
<feature type="region of interest" description="Disordered" evidence="8">
    <location>
        <begin position="72"/>
        <end position="101"/>
    </location>
</feature>
<dbReference type="Gene3D" id="1.20.1600.10">
    <property type="entry name" value="Outer membrane efflux proteins (OEP)"/>
    <property type="match status" value="1"/>
</dbReference>
<dbReference type="GO" id="GO:0015562">
    <property type="term" value="F:efflux transmembrane transporter activity"/>
    <property type="evidence" value="ECO:0007669"/>
    <property type="project" value="InterPro"/>
</dbReference>
<evidence type="ECO:0008006" key="12">
    <source>
        <dbReference type="Google" id="ProtNLM"/>
    </source>
</evidence>
<comment type="subcellular location">
    <subcellularLocation>
        <location evidence="1">Cell outer membrane</location>
    </subcellularLocation>
</comment>
<feature type="chain" id="PRO_5013344662" description="Type I secretion protein TolC" evidence="9">
    <location>
        <begin position="24"/>
        <end position="474"/>
    </location>
</feature>
<name>A0A1X9NFW6_9GAMM</name>
<dbReference type="KEGG" id="osg:BST96_06800"/>
<keyword evidence="3" id="KW-0813">Transport</keyword>
<dbReference type="InterPro" id="IPR051906">
    <property type="entry name" value="TolC-like"/>
</dbReference>
<evidence type="ECO:0000256" key="8">
    <source>
        <dbReference type="SAM" id="MobiDB-lite"/>
    </source>
</evidence>
<evidence type="ECO:0000256" key="2">
    <source>
        <dbReference type="ARBA" id="ARBA00007613"/>
    </source>
</evidence>
<organism evidence="10 11">
    <name type="scientific">Oceanicoccus sagamiensis</name>
    <dbReference type="NCBI Taxonomy" id="716816"/>
    <lineage>
        <taxon>Bacteria</taxon>
        <taxon>Pseudomonadati</taxon>
        <taxon>Pseudomonadota</taxon>
        <taxon>Gammaproteobacteria</taxon>
        <taxon>Cellvibrionales</taxon>
        <taxon>Spongiibacteraceae</taxon>
        <taxon>Oceanicoccus</taxon>
    </lineage>
</organism>
<gene>
    <name evidence="10" type="ORF">BST96_06800</name>
</gene>
<evidence type="ECO:0000256" key="6">
    <source>
        <dbReference type="ARBA" id="ARBA00023136"/>
    </source>
</evidence>
<dbReference type="GO" id="GO:0009279">
    <property type="term" value="C:cell outer membrane"/>
    <property type="evidence" value="ECO:0007669"/>
    <property type="project" value="UniProtKB-SubCell"/>
</dbReference>
<keyword evidence="11" id="KW-1185">Reference proteome</keyword>
<evidence type="ECO:0000256" key="1">
    <source>
        <dbReference type="ARBA" id="ARBA00004442"/>
    </source>
</evidence>
<dbReference type="SUPFAM" id="SSF56954">
    <property type="entry name" value="Outer membrane efflux proteins (OEP)"/>
    <property type="match status" value="1"/>
</dbReference>
<protein>
    <recommendedName>
        <fullName evidence="12">Type I secretion protein TolC</fullName>
    </recommendedName>
</protein>
<dbReference type="InterPro" id="IPR010130">
    <property type="entry name" value="T1SS_OMP_TolC"/>
</dbReference>
<comment type="similarity">
    <text evidence="2">Belongs to the outer membrane factor (OMF) (TC 1.B.17) family.</text>
</comment>
<evidence type="ECO:0000313" key="11">
    <source>
        <dbReference type="Proteomes" id="UP000193450"/>
    </source>
</evidence>
<reference evidence="10 11" key="1">
    <citation type="submission" date="2016-11" db="EMBL/GenBank/DDBJ databases">
        <title>Trade-off between light-utilization and light-protection in marine flavobacteria.</title>
        <authorList>
            <person name="Kumagai Y."/>
        </authorList>
    </citation>
    <scope>NUCLEOTIDE SEQUENCE [LARGE SCALE GENOMIC DNA]</scope>
    <source>
        <strain evidence="10 11">NBRC 107125</strain>
    </source>
</reference>
<dbReference type="STRING" id="716816.BST96_06800"/>
<accession>A0A1X9NFW6</accession>
<evidence type="ECO:0000313" key="10">
    <source>
        <dbReference type="EMBL" id="ARN73847.1"/>
    </source>
</evidence>
<dbReference type="OrthoDB" id="9813458at2"/>
<evidence type="ECO:0000256" key="3">
    <source>
        <dbReference type="ARBA" id="ARBA00022448"/>
    </source>
</evidence>
<dbReference type="RefSeq" id="WP_085757967.1">
    <property type="nucleotide sequence ID" value="NZ_CP019343.1"/>
</dbReference>
<proteinExistence type="inferred from homology"/>
<dbReference type="PANTHER" id="PTHR30026">
    <property type="entry name" value="OUTER MEMBRANE PROTEIN TOLC"/>
    <property type="match status" value="1"/>
</dbReference>
<keyword evidence="9" id="KW-0732">Signal</keyword>
<dbReference type="Proteomes" id="UP000193450">
    <property type="component" value="Chromosome"/>
</dbReference>
<sequence>MKCLIRPLSLAIALCAGSHLAQADTLADIYEQALLNDPKLKGAEASYRANIETEEQAFSSLLPQVNASGEYRESDTTDISSRSLDTIPPQDLESDDDTESDRTTLSLSLDQKLFDLSTWFTFQQGKELTKQASAQLAFDQQDVIVRVAEAYFDVLRALDNLEASRAEERATKRQLEQTQQRFDVGLIAITDVHEARAVYDSTVVTRLTDEGNLGTSYESLTVLTGQSHQNLWLLNKDYPVVDPDPMSRDEWVQFSLQNNNALKAAMFGMEAAKQNASSKKMGHAPTLTGNVTYTDYEEDGDNTSNINDAVRPFETESDGYVWSVRLSVPIYSGGGVSAQRRQAYEQYNVALQTKIETQRTVIRNARASHITVVTDVQRVKARQQAIVSTSSALDATEAGYEVGTRNIVDVLQAQRSLFSSIRDYSNSRYDYVLNMLRLKRAAGTLTPQDVYDIDKWMVEPGAPNANQYQEYLVQ</sequence>
<evidence type="ECO:0000256" key="7">
    <source>
        <dbReference type="ARBA" id="ARBA00023237"/>
    </source>
</evidence>
<dbReference type="GO" id="GO:0015288">
    <property type="term" value="F:porin activity"/>
    <property type="evidence" value="ECO:0007669"/>
    <property type="project" value="TreeGrafter"/>
</dbReference>
<dbReference type="PANTHER" id="PTHR30026:SF20">
    <property type="entry name" value="OUTER MEMBRANE PROTEIN TOLC"/>
    <property type="match status" value="1"/>
</dbReference>
<dbReference type="GO" id="GO:1990281">
    <property type="term" value="C:efflux pump complex"/>
    <property type="evidence" value="ECO:0007669"/>
    <property type="project" value="TreeGrafter"/>
</dbReference>
<dbReference type="NCBIfam" id="TIGR01844">
    <property type="entry name" value="type_I_sec_TolC"/>
    <property type="match status" value="1"/>
</dbReference>
<dbReference type="EMBL" id="CP019343">
    <property type="protein sequence ID" value="ARN73847.1"/>
    <property type="molecule type" value="Genomic_DNA"/>
</dbReference>
<feature type="signal peptide" evidence="9">
    <location>
        <begin position="1"/>
        <end position="23"/>
    </location>
</feature>
<evidence type="ECO:0000256" key="9">
    <source>
        <dbReference type="SAM" id="SignalP"/>
    </source>
</evidence>
<evidence type="ECO:0000256" key="5">
    <source>
        <dbReference type="ARBA" id="ARBA00022692"/>
    </source>
</evidence>
<keyword evidence="6" id="KW-0472">Membrane</keyword>
<keyword evidence="5" id="KW-0812">Transmembrane</keyword>
<evidence type="ECO:0000256" key="4">
    <source>
        <dbReference type="ARBA" id="ARBA00022452"/>
    </source>
</evidence>
<dbReference type="Pfam" id="PF02321">
    <property type="entry name" value="OEP"/>
    <property type="match status" value="2"/>
</dbReference>
<dbReference type="InterPro" id="IPR003423">
    <property type="entry name" value="OMP_efflux"/>
</dbReference>
<keyword evidence="7" id="KW-0998">Cell outer membrane</keyword>
<dbReference type="AlphaFoldDB" id="A0A1X9NFW6"/>